<proteinExistence type="predicted"/>
<name>A0ABX6P4C8_9BURK</name>
<keyword evidence="2" id="KW-1185">Reference proteome</keyword>
<protein>
    <submittedName>
        <fullName evidence="1">Tetratricopeptide repeat protein</fullName>
    </submittedName>
</protein>
<dbReference type="Gene3D" id="1.25.40.10">
    <property type="entry name" value="Tetratricopeptide repeat domain"/>
    <property type="match status" value="1"/>
</dbReference>
<dbReference type="EMBL" id="CP053418">
    <property type="protein sequence ID" value="QJW84577.1"/>
    <property type="molecule type" value="Genomic_DNA"/>
</dbReference>
<dbReference type="InterPro" id="IPR011990">
    <property type="entry name" value="TPR-like_helical_dom_sf"/>
</dbReference>
<accession>A0ABX6P4C8</accession>
<gene>
    <name evidence="1" type="ORF">HK414_15545</name>
</gene>
<dbReference type="Pfam" id="PF14559">
    <property type="entry name" value="TPR_19"/>
    <property type="match status" value="1"/>
</dbReference>
<reference evidence="1 2" key="1">
    <citation type="submission" date="2020-05" db="EMBL/GenBank/DDBJ databases">
        <title>Ramlibacter rhizophilus sp. nov., isolated from rhizosphere soil of national flower Mugunghwa from South Korea.</title>
        <authorList>
            <person name="Zheng-Fei Y."/>
            <person name="Huan T."/>
        </authorList>
    </citation>
    <scope>NUCLEOTIDE SEQUENCE [LARGE SCALE GENOMIC DNA]</scope>
    <source>
        <strain evidence="1 2">H242</strain>
    </source>
</reference>
<dbReference type="SUPFAM" id="SSF48452">
    <property type="entry name" value="TPR-like"/>
    <property type="match status" value="1"/>
</dbReference>
<dbReference type="Proteomes" id="UP000500826">
    <property type="component" value="Chromosome"/>
</dbReference>
<sequence length="67" mass="7357">MLRHRGALEEAQAALARALVLKPRHARANANTAAILSDLGHDTEAIRLLRRVLEDVPEDAASRTHRA</sequence>
<organism evidence="1 2">
    <name type="scientific">Ramlibacter terrae</name>
    <dbReference type="NCBI Taxonomy" id="2732511"/>
    <lineage>
        <taxon>Bacteria</taxon>
        <taxon>Pseudomonadati</taxon>
        <taxon>Pseudomonadota</taxon>
        <taxon>Betaproteobacteria</taxon>
        <taxon>Burkholderiales</taxon>
        <taxon>Comamonadaceae</taxon>
        <taxon>Ramlibacter</taxon>
    </lineage>
</organism>
<evidence type="ECO:0000313" key="1">
    <source>
        <dbReference type="EMBL" id="QJW84577.1"/>
    </source>
</evidence>
<reference evidence="1 2" key="2">
    <citation type="submission" date="2020-05" db="EMBL/GenBank/DDBJ databases">
        <authorList>
            <person name="Khan S.A."/>
            <person name="Jeon C.O."/>
            <person name="Chun B.H."/>
        </authorList>
    </citation>
    <scope>NUCLEOTIDE SEQUENCE [LARGE SCALE GENOMIC DNA]</scope>
    <source>
        <strain evidence="1 2">H242</strain>
    </source>
</reference>
<evidence type="ECO:0000313" key="2">
    <source>
        <dbReference type="Proteomes" id="UP000500826"/>
    </source>
</evidence>